<dbReference type="InterPro" id="IPR036291">
    <property type="entry name" value="NAD(P)-bd_dom_sf"/>
</dbReference>
<dbReference type="OrthoDB" id="430436at2759"/>
<dbReference type="Proteomes" id="UP000886523">
    <property type="component" value="Unassembled WGS sequence"/>
</dbReference>
<dbReference type="Pfam" id="PF01370">
    <property type="entry name" value="Epimerase"/>
    <property type="match status" value="1"/>
</dbReference>
<comment type="caution">
    <text evidence="6">The sequence shown here is derived from an EMBL/GenBank/DDBJ whole genome shotgun (WGS) entry which is preliminary data.</text>
</comment>
<evidence type="ECO:0000313" key="7">
    <source>
        <dbReference type="Proteomes" id="UP000886523"/>
    </source>
</evidence>
<name>A0A9P6ARB7_9AGAM</name>
<dbReference type="EMBL" id="MU129015">
    <property type="protein sequence ID" value="KAF9510483.1"/>
    <property type="molecule type" value="Genomic_DNA"/>
</dbReference>
<dbReference type="AlphaFoldDB" id="A0A9P6ARB7"/>
<evidence type="ECO:0000256" key="4">
    <source>
        <dbReference type="ARBA" id="ARBA00023136"/>
    </source>
</evidence>
<dbReference type="GO" id="GO:0051170">
    <property type="term" value="P:import into nucleus"/>
    <property type="evidence" value="ECO:0007669"/>
    <property type="project" value="TreeGrafter"/>
</dbReference>
<keyword evidence="3" id="KW-0496">Mitochondrion</keyword>
<protein>
    <recommendedName>
        <fullName evidence="5">NAD-dependent epimerase/dehydratase domain-containing protein</fullName>
    </recommendedName>
</protein>
<reference evidence="6" key="1">
    <citation type="journal article" date="2020" name="Nat. Commun.">
        <title>Large-scale genome sequencing of mycorrhizal fungi provides insights into the early evolution of symbiotic traits.</title>
        <authorList>
            <person name="Miyauchi S."/>
            <person name="Kiss E."/>
            <person name="Kuo A."/>
            <person name="Drula E."/>
            <person name="Kohler A."/>
            <person name="Sanchez-Garcia M."/>
            <person name="Morin E."/>
            <person name="Andreopoulos B."/>
            <person name="Barry K.W."/>
            <person name="Bonito G."/>
            <person name="Buee M."/>
            <person name="Carver A."/>
            <person name="Chen C."/>
            <person name="Cichocki N."/>
            <person name="Clum A."/>
            <person name="Culley D."/>
            <person name="Crous P.W."/>
            <person name="Fauchery L."/>
            <person name="Girlanda M."/>
            <person name="Hayes R.D."/>
            <person name="Keri Z."/>
            <person name="LaButti K."/>
            <person name="Lipzen A."/>
            <person name="Lombard V."/>
            <person name="Magnuson J."/>
            <person name="Maillard F."/>
            <person name="Murat C."/>
            <person name="Nolan M."/>
            <person name="Ohm R.A."/>
            <person name="Pangilinan J."/>
            <person name="Pereira M.F."/>
            <person name="Perotto S."/>
            <person name="Peter M."/>
            <person name="Pfister S."/>
            <person name="Riley R."/>
            <person name="Sitrit Y."/>
            <person name="Stielow J.B."/>
            <person name="Szollosi G."/>
            <person name="Zifcakova L."/>
            <person name="Stursova M."/>
            <person name="Spatafora J.W."/>
            <person name="Tedersoo L."/>
            <person name="Vaario L.M."/>
            <person name="Yamada A."/>
            <person name="Yan M."/>
            <person name="Wang P."/>
            <person name="Xu J."/>
            <person name="Bruns T."/>
            <person name="Baldrian P."/>
            <person name="Vilgalys R."/>
            <person name="Dunand C."/>
            <person name="Henrissat B."/>
            <person name="Grigoriev I.V."/>
            <person name="Hibbett D."/>
            <person name="Nagy L.G."/>
            <person name="Martin F.M."/>
        </authorList>
    </citation>
    <scope>NUCLEOTIDE SEQUENCE</scope>
    <source>
        <strain evidence="6">UP504</strain>
    </source>
</reference>
<sequence length="172" mass="18518">MSSTAAVIGATGLIGKLLLRSLVGSSYFRTVGEYGRRVTTPAPEGTAKLEQHVIDFENLDESGLQGAAWDVVYITLGTTRALAGSGEAFTRIDKDYVVNAARQARVPGRKQRLVYLSSYGAHPTSIIPYSKSKGLTERELAQIGYDEFIALRPAVFRGVDRSGTARAGESFS</sequence>
<gene>
    <name evidence="6" type="ORF">BS47DRAFT_1300092</name>
</gene>
<dbReference type="PANTHER" id="PTHR14097">
    <property type="entry name" value="OXIDOREDUCTASE HTATIP2"/>
    <property type="match status" value="1"/>
</dbReference>
<evidence type="ECO:0000313" key="6">
    <source>
        <dbReference type="EMBL" id="KAF9510483.1"/>
    </source>
</evidence>
<comment type="similarity">
    <text evidence="2">Belongs to the FMP52 family.</text>
</comment>
<dbReference type="InterPro" id="IPR001509">
    <property type="entry name" value="Epimerase_deHydtase"/>
</dbReference>
<dbReference type="Gene3D" id="3.40.50.720">
    <property type="entry name" value="NAD(P)-binding Rossmann-like Domain"/>
    <property type="match status" value="1"/>
</dbReference>
<feature type="domain" description="NAD-dependent epimerase/dehydratase" evidence="5">
    <location>
        <begin position="6"/>
        <end position="128"/>
    </location>
</feature>
<evidence type="ECO:0000259" key="5">
    <source>
        <dbReference type="Pfam" id="PF01370"/>
    </source>
</evidence>
<evidence type="ECO:0000256" key="3">
    <source>
        <dbReference type="ARBA" id="ARBA00023128"/>
    </source>
</evidence>
<evidence type="ECO:0000256" key="1">
    <source>
        <dbReference type="ARBA" id="ARBA00004450"/>
    </source>
</evidence>
<accession>A0A9P6ARB7</accession>
<dbReference type="GO" id="GO:0005741">
    <property type="term" value="C:mitochondrial outer membrane"/>
    <property type="evidence" value="ECO:0007669"/>
    <property type="project" value="UniProtKB-SubCell"/>
</dbReference>
<comment type="subcellular location">
    <subcellularLocation>
        <location evidence="1">Mitochondrion outer membrane</location>
        <topology evidence="1">Peripheral membrane protein</topology>
    </subcellularLocation>
</comment>
<keyword evidence="7" id="KW-1185">Reference proteome</keyword>
<keyword evidence="4" id="KW-0472">Membrane</keyword>
<organism evidence="6 7">
    <name type="scientific">Hydnum rufescens UP504</name>
    <dbReference type="NCBI Taxonomy" id="1448309"/>
    <lineage>
        <taxon>Eukaryota</taxon>
        <taxon>Fungi</taxon>
        <taxon>Dikarya</taxon>
        <taxon>Basidiomycota</taxon>
        <taxon>Agaricomycotina</taxon>
        <taxon>Agaricomycetes</taxon>
        <taxon>Cantharellales</taxon>
        <taxon>Hydnaceae</taxon>
        <taxon>Hydnum</taxon>
    </lineage>
</organism>
<evidence type="ECO:0000256" key="2">
    <source>
        <dbReference type="ARBA" id="ARBA00006617"/>
    </source>
</evidence>
<dbReference type="PANTHER" id="PTHR14097:SF7">
    <property type="entry name" value="OXIDOREDUCTASE HTATIP2"/>
    <property type="match status" value="1"/>
</dbReference>
<dbReference type="SUPFAM" id="SSF51735">
    <property type="entry name" value="NAD(P)-binding Rossmann-fold domains"/>
    <property type="match status" value="1"/>
</dbReference>
<proteinExistence type="inferred from homology"/>